<gene>
    <name evidence="3" type="ORF">ACKI18_15195</name>
</gene>
<dbReference type="InterPro" id="IPR045794">
    <property type="entry name" value="Trypco1"/>
</dbReference>
<dbReference type="NCBIfam" id="NF041216">
    <property type="entry name" value="CU044_2847_fam"/>
    <property type="match status" value="1"/>
</dbReference>
<reference evidence="3 4" key="1">
    <citation type="submission" date="2024-12" db="EMBL/GenBank/DDBJ databases">
        <title>Forecasting of Potato common scab and diversities of Pathogenic streptomyces spp. in china.</title>
        <authorList>
            <person name="Handique U."/>
            <person name="Wu J."/>
        </authorList>
    </citation>
    <scope>NUCLEOTIDE SEQUENCE [LARGE SCALE GENOMIC DNA]</scope>
    <source>
        <strain evidence="3 4">ZRIMU1530</strain>
    </source>
</reference>
<feature type="compositionally biased region" description="Basic and acidic residues" evidence="1">
    <location>
        <begin position="346"/>
        <end position="364"/>
    </location>
</feature>
<organism evidence="3 4">
    <name type="scientific">Streptomyces niveiscabiei</name>
    <dbReference type="NCBI Taxonomy" id="164115"/>
    <lineage>
        <taxon>Bacteria</taxon>
        <taxon>Bacillati</taxon>
        <taxon>Actinomycetota</taxon>
        <taxon>Actinomycetes</taxon>
        <taxon>Kitasatosporales</taxon>
        <taxon>Streptomycetaceae</taxon>
        <taxon>Streptomyces</taxon>
    </lineage>
</organism>
<feature type="compositionally biased region" description="Low complexity" evidence="1">
    <location>
        <begin position="365"/>
        <end position="377"/>
    </location>
</feature>
<feature type="region of interest" description="Disordered" evidence="1">
    <location>
        <begin position="120"/>
        <end position="240"/>
    </location>
</feature>
<evidence type="ECO:0000313" key="4">
    <source>
        <dbReference type="Proteomes" id="UP001631957"/>
    </source>
</evidence>
<comment type="caution">
    <text evidence="3">The sequence shown here is derived from an EMBL/GenBank/DDBJ whole genome shotgun (WGS) entry which is preliminary data.</text>
</comment>
<feature type="compositionally biased region" description="Pro residues" evidence="1">
    <location>
        <begin position="126"/>
        <end position="139"/>
    </location>
</feature>
<evidence type="ECO:0000256" key="1">
    <source>
        <dbReference type="SAM" id="MobiDB-lite"/>
    </source>
</evidence>
<protein>
    <submittedName>
        <fullName evidence="3">CU044_2847 family protein</fullName>
    </submittedName>
</protein>
<feature type="compositionally biased region" description="Pro residues" evidence="1">
    <location>
        <begin position="161"/>
        <end position="173"/>
    </location>
</feature>
<feature type="compositionally biased region" description="Basic and acidic residues" evidence="1">
    <location>
        <begin position="209"/>
        <end position="237"/>
    </location>
</feature>
<dbReference type="Proteomes" id="UP001631957">
    <property type="component" value="Unassembled WGS sequence"/>
</dbReference>
<feature type="region of interest" description="Disordered" evidence="1">
    <location>
        <begin position="301"/>
        <end position="535"/>
    </location>
</feature>
<feature type="compositionally biased region" description="Low complexity" evidence="1">
    <location>
        <begin position="407"/>
        <end position="429"/>
    </location>
</feature>
<feature type="domain" description="Trypsin-co-occurring" evidence="2">
    <location>
        <begin position="19"/>
        <end position="122"/>
    </location>
</feature>
<feature type="compositionally biased region" description="Low complexity" evidence="1">
    <location>
        <begin position="176"/>
        <end position="204"/>
    </location>
</feature>
<name>A0ABW9HQC8_9ACTN</name>
<feature type="compositionally biased region" description="Pro residues" evidence="1">
    <location>
        <begin position="444"/>
        <end position="491"/>
    </location>
</feature>
<proteinExistence type="predicted"/>
<dbReference type="Pfam" id="PF19493">
    <property type="entry name" value="Trypco1"/>
    <property type="match status" value="1"/>
</dbReference>
<accession>A0ABW9HQC8</accession>
<keyword evidence="4" id="KW-1185">Reference proteome</keyword>
<sequence>MSQETERTGQDVTRVARVALPDGTPVWARISGTGELRAPAAPPGRLSYSDTGFTERVEAGVESLHSLITGVAHSLAGPLRAVRPDEASIEFGIELTAKAGKVVGLLADGEAKAAITVTLTWGTGGPPDPATPATAPPATPSGNSPDGGSGNCPDGGTPPGNDTPPPPPGTPRPTPRDTTSPPTDDSPAGAPRARAGGAAAGAAGEEPEERAGGEEPEERARGEEPEERARGVHRERAGGVSGALACDAAAGVTGEQAGGLPRERAGASACDAAAGVTGEQAGGVPRERAGALACDAATGATGEQAEGLPQERAGDRASVLAGGACSSPESGRATGAVPLRGVSSARRRDGARGRAEGGIRRDPPAGRARGGVALEVVRGGGARREGVPGARVASRAEPHPRGALTRSGPPLSAVASVAPGAAGHAVSVSPERLPSGPAPTDGPVVPPVVPLPPTTVAPSSPSAPHPVPASPPSPPVTPDPAPAAPPSPQAVPLPAARSPRPHDALVRPLSPPEGVAPTGASGHGGGGGGGRRGWM</sequence>
<feature type="compositionally biased region" description="Gly residues" evidence="1">
    <location>
        <begin position="521"/>
        <end position="535"/>
    </location>
</feature>
<evidence type="ECO:0000313" key="3">
    <source>
        <dbReference type="EMBL" id="MFM9610046.1"/>
    </source>
</evidence>
<dbReference type="EMBL" id="JBJVNI010000007">
    <property type="protein sequence ID" value="MFM9610046.1"/>
    <property type="molecule type" value="Genomic_DNA"/>
</dbReference>
<dbReference type="RefSeq" id="WP_409121486.1">
    <property type="nucleotide sequence ID" value="NZ_JBJVNI010000007.1"/>
</dbReference>
<evidence type="ECO:0000259" key="2">
    <source>
        <dbReference type="Pfam" id="PF19493"/>
    </source>
</evidence>